<dbReference type="GO" id="GO:0043527">
    <property type="term" value="C:tRNA methyltransferase complex"/>
    <property type="evidence" value="ECO:0007669"/>
    <property type="project" value="TreeGrafter"/>
</dbReference>
<dbReference type="EC" id="2.1.1.33" evidence="7"/>
<dbReference type="NCBIfam" id="TIGR00091">
    <property type="entry name" value="tRNA (guanosine(46)-N7)-methyltransferase TrmB"/>
    <property type="match status" value="1"/>
</dbReference>
<comment type="similarity">
    <text evidence="7">Belongs to the class I-like SAM-binding methyltransferase superfamily. TrmB family.</text>
</comment>
<dbReference type="GO" id="GO:0008176">
    <property type="term" value="F:tRNA (guanine(46)-N7)-methyltransferase activity"/>
    <property type="evidence" value="ECO:0007669"/>
    <property type="project" value="UniProtKB-UniRule"/>
</dbReference>
<dbReference type="InterPro" id="IPR055361">
    <property type="entry name" value="tRNA_methyltr_TrmB_bact"/>
</dbReference>
<feature type="binding site" evidence="7">
    <location>
        <position position="131"/>
    </location>
    <ligand>
        <name>S-adenosyl-L-methionine</name>
        <dbReference type="ChEBI" id="CHEBI:59789"/>
    </ligand>
</feature>
<evidence type="ECO:0000256" key="7">
    <source>
        <dbReference type="HAMAP-Rule" id="MF_01057"/>
    </source>
</evidence>
<feature type="binding site" evidence="7">
    <location>
        <position position="108"/>
    </location>
    <ligand>
        <name>S-adenosyl-L-methionine</name>
        <dbReference type="ChEBI" id="CHEBI:59789"/>
    </ligand>
</feature>
<feature type="binding site" evidence="7">
    <location>
        <position position="81"/>
    </location>
    <ligand>
        <name>S-adenosyl-L-methionine</name>
        <dbReference type="ChEBI" id="CHEBI:59789"/>
    </ligand>
</feature>
<evidence type="ECO:0000256" key="6">
    <source>
        <dbReference type="ARBA" id="ARBA00022694"/>
    </source>
</evidence>
<keyword evidence="4 7" id="KW-0808">Transferase</keyword>
<comment type="caution">
    <text evidence="7">Lacks conserved residue(s) required for the propagation of feature annotation.</text>
</comment>
<keyword evidence="5 7" id="KW-0949">S-adenosyl-L-methionine</keyword>
<dbReference type="SUPFAM" id="SSF53335">
    <property type="entry name" value="S-adenosyl-L-methionine-dependent methyltransferases"/>
    <property type="match status" value="1"/>
</dbReference>
<evidence type="ECO:0000256" key="3">
    <source>
        <dbReference type="ARBA" id="ARBA00022603"/>
    </source>
</evidence>
<dbReference type="Pfam" id="PF02390">
    <property type="entry name" value="Methyltransf_4"/>
    <property type="match status" value="1"/>
</dbReference>
<feature type="binding site" evidence="7">
    <location>
        <begin position="202"/>
        <end position="205"/>
    </location>
    <ligand>
        <name>substrate</name>
    </ligand>
</feature>
<organism evidence="8 9">
    <name type="scientific">Candidatus Thalassospirochaeta sargassi</name>
    <dbReference type="NCBI Taxonomy" id="3119039"/>
    <lineage>
        <taxon>Bacteria</taxon>
        <taxon>Pseudomonadati</taxon>
        <taxon>Spirochaetota</taxon>
        <taxon>Spirochaetia</taxon>
        <taxon>Spirochaetales</taxon>
        <taxon>Spirochaetaceae</taxon>
        <taxon>Candidatus Thalassospirochaeta</taxon>
    </lineage>
</organism>
<evidence type="ECO:0000313" key="8">
    <source>
        <dbReference type="EMBL" id="MDC7227138.1"/>
    </source>
</evidence>
<dbReference type="AlphaFoldDB" id="A0AAJ1IFX3"/>
<evidence type="ECO:0000256" key="2">
    <source>
        <dbReference type="ARBA" id="ARBA00003015"/>
    </source>
</evidence>
<gene>
    <name evidence="7 8" type="primary">trmB</name>
    <name evidence="8" type="ORF">PQJ61_10290</name>
</gene>
<dbReference type="InterPro" id="IPR029063">
    <property type="entry name" value="SAM-dependent_MTases_sf"/>
</dbReference>
<dbReference type="HAMAP" id="MF_01057">
    <property type="entry name" value="tRNA_methyltr_TrmB"/>
    <property type="match status" value="1"/>
</dbReference>
<reference evidence="8 9" key="1">
    <citation type="submission" date="2022-12" db="EMBL/GenBank/DDBJ databases">
        <title>Metagenome assembled genome from gulf of manar.</title>
        <authorList>
            <person name="Kohli P."/>
            <person name="Pk S."/>
            <person name="Venkata Ramana C."/>
            <person name="Sasikala C."/>
        </authorList>
    </citation>
    <scope>NUCLEOTIDE SEQUENCE [LARGE SCALE GENOMIC DNA]</scope>
    <source>
        <strain evidence="8">JB008</strain>
    </source>
</reference>
<comment type="pathway">
    <text evidence="7">tRNA modification; N(7)-methylguanine-tRNA biosynthesis.</text>
</comment>
<dbReference type="PANTHER" id="PTHR23417:SF14">
    <property type="entry name" value="PENTACOTRIPEPTIDE-REPEAT REGION OF PRORP DOMAIN-CONTAINING PROTEIN"/>
    <property type="match status" value="1"/>
</dbReference>
<accession>A0AAJ1IFX3</accession>
<comment type="function">
    <text evidence="2 7">Catalyzes the formation of N(7)-methylguanine at position 46 (m7G46) in tRNA.</text>
</comment>
<protein>
    <recommendedName>
        <fullName evidence="7">tRNA (guanine-N(7)-)-methyltransferase</fullName>
        <ecNumber evidence="7">2.1.1.33</ecNumber>
    </recommendedName>
    <alternativeName>
        <fullName evidence="7">tRNA (guanine(46)-N(7))-methyltransferase</fullName>
    </alternativeName>
    <alternativeName>
        <fullName evidence="7">tRNA(m7G46)-methyltransferase</fullName>
    </alternativeName>
</protein>
<keyword evidence="6 7" id="KW-0819">tRNA processing</keyword>
<evidence type="ECO:0000313" key="9">
    <source>
        <dbReference type="Proteomes" id="UP001221217"/>
    </source>
</evidence>
<dbReference type="PROSITE" id="PS51625">
    <property type="entry name" value="SAM_MT_TRMB"/>
    <property type="match status" value="1"/>
</dbReference>
<proteinExistence type="inferred from homology"/>
<sequence length="224" mass="25870">MSEERKKIKSYVLRASRMSKGQKIALELLSEKYCIEFQDDFLDIKDKFNSERLCIEIGFGMGTATGKIAADNPDMNFLGIEVHKPGVGRLLSDIQSRGLSNLRIINHDAVEVLEKMIPDSSIEGFHIFFPDPWPKKKHHKRRLLNDEFTALLVSKLRPNGYIYAVTDWEDYAKQMLAVLSSNKDLKNAFEGWADSPGWRPQTAFERKGLDKNHIIRELYFYNIE</sequence>
<feature type="binding site" evidence="7">
    <location>
        <position position="167"/>
    </location>
    <ligand>
        <name>substrate</name>
    </ligand>
</feature>
<evidence type="ECO:0000256" key="5">
    <source>
        <dbReference type="ARBA" id="ARBA00022691"/>
    </source>
</evidence>
<keyword evidence="3 7" id="KW-0489">Methyltransferase</keyword>
<dbReference type="PANTHER" id="PTHR23417">
    <property type="entry name" value="3-DEOXY-D-MANNO-OCTULOSONIC-ACID TRANSFERASE/TRNA GUANINE-N 7 - -METHYLTRANSFERASE"/>
    <property type="match status" value="1"/>
</dbReference>
<comment type="catalytic activity">
    <reaction evidence="1 7">
        <text>guanosine(46) in tRNA + S-adenosyl-L-methionine = N(7)-methylguanosine(46) in tRNA + S-adenosyl-L-homocysteine</text>
        <dbReference type="Rhea" id="RHEA:42708"/>
        <dbReference type="Rhea" id="RHEA-COMP:10188"/>
        <dbReference type="Rhea" id="RHEA-COMP:10189"/>
        <dbReference type="ChEBI" id="CHEBI:57856"/>
        <dbReference type="ChEBI" id="CHEBI:59789"/>
        <dbReference type="ChEBI" id="CHEBI:74269"/>
        <dbReference type="ChEBI" id="CHEBI:74480"/>
        <dbReference type="EC" id="2.1.1.33"/>
    </reaction>
</comment>
<name>A0AAJ1IFX3_9SPIO</name>
<feature type="binding site" evidence="7">
    <location>
        <position position="56"/>
    </location>
    <ligand>
        <name>S-adenosyl-L-methionine</name>
        <dbReference type="ChEBI" id="CHEBI:59789"/>
    </ligand>
</feature>
<comment type="caution">
    <text evidence="8">The sequence shown here is derived from an EMBL/GenBank/DDBJ whole genome shotgun (WGS) entry which is preliminary data.</text>
</comment>
<dbReference type="Proteomes" id="UP001221217">
    <property type="component" value="Unassembled WGS sequence"/>
</dbReference>
<dbReference type="EMBL" id="JAQQAL010000022">
    <property type="protein sequence ID" value="MDC7227138.1"/>
    <property type="molecule type" value="Genomic_DNA"/>
</dbReference>
<dbReference type="InterPro" id="IPR003358">
    <property type="entry name" value="tRNA_(Gua-N-7)_MeTrfase_Trmb"/>
</dbReference>
<evidence type="ECO:0000256" key="1">
    <source>
        <dbReference type="ARBA" id="ARBA00000142"/>
    </source>
</evidence>
<evidence type="ECO:0000256" key="4">
    <source>
        <dbReference type="ARBA" id="ARBA00022679"/>
    </source>
</evidence>
<feature type="binding site" evidence="7">
    <location>
        <position position="135"/>
    </location>
    <ligand>
        <name>substrate</name>
    </ligand>
</feature>
<dbReference type="Gene3D" id="3.40.50.150">
    <property type="entry name" value="Vaccinia Virus protein VP39"/>
    <property type="match status" value="1"/>
</dbReference>